<dbReference type="InterPro" id="IPR011009">
    <property type="entry name" value="Kinase-like_dom_sf"/>
</dbReference>
<feature type="domain" description="Protein kinase" evidence="10">
    <location>
        <begin position="370"/>
        <end position="573"/>
    </location>
</feature>
<dbReference type="SUPFAM" id="SSF56112">
    <property type="entry name" value="Protein kinase-like (PK-like)"/>
    <property type="match status" value="1"/>
</dbReference>
<feature type="cross-link" description="Glycyl lysine isopeptide (Lys-Gly) (interchain with G-Cter in SUMO2)" evidence="8">
    <location>
        <position position="496"/>
    </location>
</feature>
<feature type="compositionally biased region" description="Low complexity" evidence="9">
    <location>
        <begin position="263"/>
        <end position="273"/>
    </location>
</feature>
<evidence type="ECO:0000256" key="1">
    <source>
        <dbReference type="ARBA" id="ARBA00022527"/>
    </source>
</evidence>
<dbReference type="PANTHER" id="PTHR24350">
    <property type="entry name" value="SERINE/THREONINE-PROTEIN KINASE IAL-RELATED"/>
    <property type="match status" value="1"/>
</dbReference>
<feature type="binding site" evidence="7">
    <location>
        <position position="399"/>
    </location>
    <ligand>
        <name>ATP</name>
        <dbReference type="ChEBI" id="CHEBI:30616"/>
    </ligand>
</feature>
<dbReference type="EMBL" id="BNCQ01000002">
    <property type="protein sequence ID" value="GIL94826.1"/>
    <property type="molecule type" value="Genomic_DNA"/>
</dbReference>
<dbReference type="InterPro" id="IPR000719">
    <property type="entry name" value="Prot_kinase_dom"/>
</dbReference>
<evidence type="ECO:0000256" key="8">
    <source>
        <dbReference type="PIRSR" id="PIRSR630616-3"/>
    </source>
</evidence>
<sequence length="573" mass="61983">MKAVGPSAPLGYSPFADASKSSCSSNGEIQTCSPSSQIQQFTSSKSLFGLWAGKGAVMASLHRLGSAFGLNKLTRKSRDSNLKNSKARTIASSAHGGCQYRSFADVILPTPLRHSVSTLDLDQIDDPSTRAHTHGRRLPFVTAATAAAAAATAAATDALSPTPYGINGRALYAQTGTSSRLFNSPVQGPQPAPQSAPPSSLQTSCVSEQLVQFQRGQMLVKSNRNQFAALNLDASLSAPPNFPQLQQVCTAFSSGERKPQPQPQAAAAKAATHPAPPAPNASSEKSEPRAKSSVPDKQAEGTQQQQQPPQQQQRQATDHPSHQQPGSSLPLPPGSAPGQTRNNAEPSALIGTSRSLPPGMRRSHWSIEDYSITRRLFKGDRTAVYKASCKRSGLPVALKVYFLTRTPQNTLHQIAREIQVQLGLNHRNVLVLYGAFQDSRRLVLVMELAARGDLFSLKSAMDRPLSEEQLQHVVLEPLLDALSYMHGKGICHRDIKPENLLFTADWGLRLADFGVSINMLEERAVTRAGTADYMAPEVERCPLKTSPHENKQDVSLAYTTAVVRYIQILYDMR</sequence>
<proteinExistence type="predicted"/>
<evidence type="ECO:0000256" key="2">
    <source>
        <dbReference type="ARBA" id="ARBA00022679"/>
    </source>
</evidence>
<feature type="binding site" evidence="7">
    <location>
        <begin position="498"/>
        <end position="499"/>
    </location>
    <ligand>
        <name>ATP</name>
        <dbReference type="ChEBI" id="CHEBI:30616"/>
    </ligand>
</feature>
<organism evidence="11 13">
    <name type="scientific">Volvox reticuliferus</name>
    <dbReference type="NCBI Taxonomy" id="1737510"/>
    <lineage>
        <taxon>Eukaryota</taxon>
        <taxon>Viridiplantae</taxon>
        <taxon>Chlorophyta</taxon>
        <taxon>core chlorophytes</taxon>
        <taxon>Chlorophyceae</taxon>
        <taxon>CS clade</taxon>
        <taxon>Chlamydomonadales</taxon>
        <taxon>Volvocaceae</taxon>
        <taxon>Volvox</taxon>
    </lineage>
</organism>
<evidence type="ECO:0000313" key="11">
    <source>
        <dbReference type="EMBL" id="GIL81517.1"/>
    </source>
</evidence>
<evidence type="ECO:0000256" key="4">
    <source>
        <dbReference type="ARBA" id="ARBA00022777"/>
    </source>
</evidence>
<dbReference type="Proteomes" id="UP000722791">
    <property type="component" value="Unassembled WGS sequence"/>
</dbReference>
<protein>
    <recommendedName>
        <fullName evidence="10">Protein kinase domain-containing protein</fullName>
    </recommendedName>
</protein>
<keyword evidence="13" id="KW-1185">Reference proteome</keyword>
<evidence type="ECO:0000313" key="13">
    <source>
        <dbReference type="Proteomes" id="UP000747110"/>
    </source>
</evidence>
<keyword evidence="3 7" id="KW-0547">Nucleotide-binding</keyword>
<evidence type="ECO:0000313" key="12">
    <source>
        <dbReference type="EMBL" id="GIL94826.1"/>
    </source>
</evidence>
<keyword evidence="5 7" id="KW-0067">ATP-binding</keyword>
<feature type="compositionally biased region" description="Polar residues" evidence="9">
    <location>
        <begin position="337"/>
        <end position="355"/>
    </location>
</feature>
<feature type="region of interest" description="Disordered" evidence="9">
    <location>
        <begin position="180"/>
        <end position="203"/>
    </location>
</feature>
<dbReference type="OrthoDB" id="377346at2759"/>
<dbReference type="GO" id="GO:0004674">
    <property type="term" value="F:protein serine/threonine kinase activity"/>
    <property type="evidence" value="ECO:0007669"/>
    <property type="project" value="UniProtKB-KW"/>
</dbReference>
<feature type="active site" description="Proton acceptor" evidence="6">
    <location>
        <position position="494"/>
    </location>
</feature>
<dbReference type="Gene3D" id="1.10.510.10">
    <property type="entry name" value="Transferase(Phosphotransferase) domain 1"/>
    <property type="match status" value="1"/>
</dbReference>
<dbReference type="Proteomes" id="UP000747110">
    <property type="component" value="Unassembled WGS sequence"/>
</dbReference>
<dbReference type="InterPro" id="IPR008271">
    <property type="entry name" value="Ser/Thr_kinase_AS"/>
</dbReference>
<evidence type="ECO:0000256" key="9">
    <source>
        <dbReference type="SAM" id="MobiDB-lite"/>
    </source>
</evidence>
<accession>A0A8J4FRK5</accession>
<evidence type="ECO:0000256" key="5">
    <source>
        <dbReference type="ARBA" id="ARBA00022840"/>
    </source>
</evidence>
<comment type="caution">
    <text evidence="11">The sequence shown here is derived from an EMBL/GenBank/DDBJ whole genome shotgun (WGS) entry which is preliminary data.</text>
</comment>
<dbReference type="Pfam" id="PF00069">
    <property type="entry name" value="Pkinase"/>
    <property type="match status" value="1"/>
</dbReference>
<dbReference type="InterPro" id="IPR030616">
    <property type="entry name" value="Aur-like"/>
</dbReference>
<gene>
    <name evidence="11" type="ORF">Vretifemale_10487</name>
    <name evidence="12" type="ORF">Vretimale_953</name>
</gene>
<evidence type="ECO:0000259" key="10">
    <source>
        <dbReference type="PROSITE" id="PS50011"/>
    </source>
</evidence>
<feature type="binding site" evidence="7">
    <location>
        <position position="512"/>
    </location>
    <ligand>
        <name>ATP</name>
        <dbReference type="ChEBI" id="CHEBI:30616"/>
    </ligand>
</feature>
<keyword evidence="1" id="KW-0723">Serine/threonine-protein kinase</keyword>
<feature type="region of interest" description="Disordered" evidence="9">
    <location>
        <begin position="252"/>
        <end position="362"/>
    </location>
</feature>
<feature type="compositionally biased region" description="Low complexity" evidence="9">
    <location>
        <begin position="303"/>
        <end position="315"/>
    </location>
</feature>
<keyword evidence="4" id="KW-0418">Kinase</keyword>
<reference evidence="11" key="1">
    <citation type="journal article" date="2021" name="Proc. Natl. Acad. Sci. U.S.A.">
        <title>Three genomes in the algal genus Volvox reveal the fate of a haploid sex-determining region after a transition to homothallism.</title>
        <authorList>
            <person name="Yamamoto K."/>
            <person name="Hamaji T."/>
            <person name="Kawai-Toyooka H."/>
            <person name="Matsuzaki R."/>
            <person name="Takahashi F."/>
            <person name="Nishimura Y."/>
            <person name="Kawachi M."/>
            <person name="Noguchi H."/>
            <person name="Minakuchi Y."/>
            <person name="Umen J.G."/>
            <person name="Toyoda A."/>
            <person name="Nozaki H."/>
        </authorList>
    </citation>
    <scope>NUCLEOTIDE SEQUENCE</scope>
    <source>
        <strain evidence="12">NIES-3785</strain>
        <strain evidence="11">NIES-3786</strain>
    </source>
</reference>
<keyword evidence="2" id="KW-0808">Transferase</keyword>
<dbReference type="PROSITE" id="PS50011">
    <property type="entry name" value="PROTEIN_KINASE_DOM"/>
    <property type="match status" value="1"/>
</dbReference>
<evidence type="ECO:0000256" key="7">
    <source>
        <dbReference type="PIRSR" id="PIRSR630616-2"/>
    </source>
</evidence>
<dbReference type="EMBL" id="BNCP01000021">
    <property type="protein sequence ID" value="GIL81517.1"/>
    <property type="molecule type" value="Genomic_DNA"/>
</dbReference>
<evidence type="ECO:0000256" key="6">
    <source>
        <dbReference type="PIRSR" id="PIRSR630616-1"/>
    </source>
</evidence>
<name>A0A8J4FRK5_9CHLO</name>
<dbReference type="FunFam" id="3.30.200.20:FF:000042">
    <property type="entry name" value="Aurora kinase A"/>
    <property type="match status" value="1"/>
</dbReference>
<feature type="binding site" evidence="7">
    <location>
        <begin position="447"/>
        <end position="449"/>
    </location>
    <ligand>
        <name>ATP</name>
        <dbReference type="ChEBI" id="CHEBI:30616"/>
    </ligand>
</feature>
<dbReference type="PROSITE" id="PS00108">
    <property type="entry name" value="PROTEIN_KINASE_ST"/>
    <property type="match status" value="1"/>
</dbReference>
<dbReference type="SMART" id="SM00220">
    <property type="entry name" value="S_TKc"/>
    <property type="match status" value="1"/>
</dbReference>
<dbReference type="AlphaFoldDB" id="A0A8J4FRK5"/>
<evidence type="ECO:0000256" key="3">
    <source>
        <dbReference type="ARBA" id="ARBA00022741"/>
    </source>
</evidence>
<dbReference type="GO" id="GO:0005524">
    <property type="term" value="F:ATP binding"/>
    <property type="evidence" value="ECO:0007669"/>
    <property type="project" value="UniProtKB-KW"/>
</dbReference>